<reference evidence="2 3" key="1">
    <citation type="submission" date="2016-03" db="EMBL/GenBank/DDBJ databases">
        <authorList>
            <person name="Ploux O."/>
        </authorList>
    </citation>
    <scope>NUCLEOTIDE SEQUENCE [LARGE SCALE GENOMIC DNA]</scope>
    <source>
        <strain evidence="2 3">UAMH 11012</strain>
    </source>
</reference>
<evidence type="ECO:0000313" key="3">
    <source>
        <dbReference type="Proteomes" id="UP000184330"/>
    </source>
</evidence>
<protein>
    <submittedName>
        <fullName evidence="2">Uncharacterized protein</fullName>
    </submittedName>
</protein>
<feature type="compositionally biased region" description="Basic and acidic residues" evidence="1">
    <location>
        <begin position="1"/>
        <end position="20"/>
    </location>
</feature>
<feature type="region of interest" description="Disordered" evidence="1">
    <location>
        <begin position="1"/>
        <end position="33"/>
    </location>
</feature>
<dbReference type="Proteomes" id="UP000184330">
    <property type="component" value="Unassembled WGS sequence"/>
</dbReference>
<organism evidence="2 3">
    <name type="scientific">Phialocephala subalpina</name>
    <dbReference type="NCBI Taxonomy" id="576137"/>
    <lineage>
        <taxon>Eukaryota</taxon>
        <taxon>Fungi</taxon>
        <taxon>Dikarya</taxon>
        <taxon>Ascomycota</taxon>
        <taxon>Pezizomycotina</taxon>
        <taxon>Leotiomycetes</taxon>
        <taxon>Helotiales</taxon>
        <taxon>Mollisiaceae</taxon>
        <taxon>Phialocephala</taxon>
        <taxon>Phialocephala fortinii species complex</taxon>
    </lineage>
</organism>
<proteinExistence type="predicted"/>
<evidence type="ECO:0000256" key="1">
    <source>
        <dbReference type="SAM" id="MobiDB-lite"/>
    </source>
</evidence>
<accession>A0A1L7XX29</accession>
<name>A0A1L7XX29_9HELO</name>
<evidence type="ECO:0000313" key="2">
    <source>
        <dbReference type="EMBL" id="CZR69586.1"/>
    </source>
</evidence>
<dbReference type="AlphaFoldDB" id="A0A1L7XX29"/>
<dbReference type="EMBL" id="FJOG01000074">
    <property type="protein sequence ID" value="CZR69586.1"/>
    <property type="molecule type" value="Genomic_DNA"/>
</dbReference>
<gene>
    <name evidence="2" type="ORF">PAC_19486</name>
</gene>
<sequence>MAAIQQDKEATAKSRAHGELDQAPAGYESTESRSKRMLLGCYGGTRTYQDAINLDEFIFTDSVSTSTGPLQ</sequence>
<keyword evidence="3" id="KW-1185">Reference proteome</keyword>